<evidence type="ECO:0000256" key="5">
    <source>
        <dbReference type="SAM" id="MobiDB-lite"/>
    </source>
</evidence>
<evidence type="ECO:0000313" key="7">
    <source>
        <dbReference type="EnsemblProtists" id="PYU1_T006274"/>
    </source>
</evidence>
<feature type="compositionally biased region" description="Basic and acidic residues" evidence="5">
    <location>
        <begin position="252"/>
        <end position="272"/>
    </location>
</feature>
<dbReference type="OMA" id="FRYRHTK"/>
<dbReference type="GO" id="GO:0003755">
    <property type="term" value="F:peptidyl-prolyl cis-trans isomerase activity"/>
    <property type="evidence" value="ECO:0007669"/>
    <property type="project" value="UniProtKB-KW"/>
</dbReference>
<dbReference type="PROSITE" id="PS50072">
    <property type="entry name" value="CSA_PPIASE_2"/>
    <property type="match status" value="1"/>
</dbReference>
<dbReference type="InterPro" id="IPR002130">
    <property type="entry name" value="Cyclophilin-type_PPIase_dom"/>
</dbReference>
<reference evidence="8" key="2">
    <citation type="submission" date="2010-04" db="EMBL/GenBank/DDBJ databases">
        <authorList>
            <person name="Buell R."/>
            <person name="Hamilton J."/>
            <person name="Hostetler J."/>
        </authorList>
    </citation>
    <scope>NUCLEOTIDE SEQUENCE [LARGE SCALE GENOMIC DNA]</scope>
    <source>
        <strain evidence="8">DAOM:BR144</strain>
    </source>
</reference>
<dbReference type="eggNOG" id="KOG0546">
    <property type="taxonomic scope" value="Eukaryota"/>
</dbReference>
<accession>K3WMT2</accession>
<dbReference type="FunFam" id="2.40.100.10:FF:000022">
    <property type="entry name" value="Peptidyl-prolyl cis-trans isomerase CYP95"/>
    <property type="match status" value="1"/>
</dbReference>
<reference evidence="7" key="3">
    <citation type="submission" date="2015-02" db="UniProtKB">
        <authorList>
            <consortium name="EnsemblProtists"/>
        </authorList>
    </citation>
    <scope>IDENTIFICATION</scope>
    <source>
        <strain evidence="7">DAOM BR144</strain>
    </source>
</reference>
<evidence type="ECO:0000256" key="1">
    <source>
        <dbReference type="ARBA" id="ARBA00000971"/>
    </source>
</evidence>
<organism evidence="7 8">
    <name type="scientific">Globisporangium ultimum (strain ATCC 200006 / CBS 805.95 / DAOM BR144)</name>
    <name type="common">Pythium ultimum</name>
    <dbReference type="NCBI Taxonomy" id="431595"/>
    <lineage>
        <taxon>Eukaryota</taxon>
        <taxon>Sar</taxon>
        <taxon>Stramenopiles</taxon>
        <taxon>Oomycota</taxon>
        <taxon>Peronosporomycetes</taxon>
        <taxon>Pythiales</taxon>
        <taxon>Pythiaceae</taxon>
        <taxon>Globisporangium</taxon>
    </lineage>
</organism>
<dbReference type="SUPFAM" id="SSF50891">
    <property type="entry name" value="Cyclophilin-like"/>
    <property type="match status" value="1"/>
</dbReference>
<dbReference type="EC" id="5.2.1.8" evidence="2"/>
<dbReference type="GO" id="GO:0005829">
    <property type="term" value="C:cytosol"/>
    <property type="evidence" value="ECO:0007669"/>
    <property type="project" value="TreeGrafter"/>
</dbReference>
<protein>
    <recommendedName>
        <fullName evidence="2">peptidylprolyl isomerase</fullName>
        <ecNumber evidence="2">5.2.1.8</ecNumber>
    </recommendedName>
</protein>
<proteinExistence type="predicted"/>
<dbReference type="VEuPathDB" id="FungiDB:PYU1_G006262"/>
<dbReference type="HOGENOM" id="CLU_012062_33_1_1"/>
<evidence type="ECO:0000256" key="3">
    <source>
        <dbReference type="ARBA" id="ARBA00023110"/>
    </source>
</evidence>
<feature type="compositionally biased region" description="Acidic residues" evidence="5">
    <location>
        <begin position="232"/>
        <end position="241"/>
    </location>
</feature>
<dbReference type="Gene3D" id="2.40.100.10">
    <property type="entry name" value="Cyclophilin-like"/>
    <property type="match status" value="1"/>
</dbReference>
<feature type="compositionally biased region" description="Basic and acidic residues" evidence="5">
    <location>
        <begin position="281"/>
        <end position="297"/>
    </location>
</feature>
<dbReference type="STRING" id="431595.K3WMT2"/>
<evidence type="ECO:0000313" key="8">
    <source>
        <dbReference type="Proteomes" id="UP000019132"/>
    </source>
</evidence>
<name>K3WMT2_GLOUD</name>
<dbReference type="PANTHER" id="PTHR11071:SF561">
    <property type="entry name" value="PEPTIDYL-PROLYL CIS-TRANS ISOMERASE D-RELATED"/>
    <property type="match status" value="1"/>
</dbReference>
<keyword evidence="3" id="KW-0697">Rotamase</keyword>
<comment type="catalytic activity">
    <reaction evidence="1">
        <text>[protein]-peptidylproline (omega=180) = [protein]-peptidylproline (omega=0)</text>
        <dbReference type="Rhea" id="RHEA:16237"/>
        <dbReference type="Rhea" id="RHEA-COMP:10747"/>
        <dbReference type="Rhea" id="RHEA-COMP:10748"/>
        <dbReference type="ChEBI" id="CHEBI:83833"/>
        <dbReference type="ChEBI" id="CHEBI:83834"/>
        <dbReference type="EC" id="5.2.1.8"/>
    </reaction>
</comment>
<evidence type="ECO:0000256" key="4">
    <source>
        <dbReference type="ARBA" id="ARBA00023235"/>
    </source>
</evidence>
<feature type="region of interest" description="Disordered" evidence="5">
    <location>
        <begin position="176"/>
        <end position="318"/>
    </location>
</feature>
<dbReference type="EnsemblProtists" id="PYU1_T006274">
    <property type="protein sequence ID" value="PYU1_T006274"/>
    <property type="gene ID" value="PYU1_G006262"/>
</dbReference>
<feature type="region of interest" description="Disordered" evidence="5">
    <location>
        <begin position="347"/>
        <end position="371"/>
    </location>
</feature>
<reference evidence="8" key="1">
    <citation type="journal article" date="2010" name="Genome Biol.">
        <title>Genome sequence of the necrotrophic plant pathogen Pythium ultimum reveals original pathogenicity mechanisms and effector repertoire.</title>
        <authorList>
            <person name="Levesque C.A."/>
            <person name="Brouwer H."/>
            <person name="Cano L."/>
            <person name="Hamilton J.P."/>
            <person name="Holt C."/>
            <person name="Huitema E."/>
            <person name="Raffaele S."/>
            <person name="Robideau G.P."/>
            <person name="Thines M."/>
            <person name="Win J."/>
            <person name="Zerillo M.M."/>
            <person name="Beakes G.W."/>
            <person name="Boore J.L."/>
            <person name="Busam D."/>
            <person name="Dumas B."/>
            <person name="Ferriera S."/>
            <person name="Fuerstenberg S.I."/>
            <person name="Gachon C.M."/>
            <person name="Gaulin E."/>
            <person name="Govers F."/>
            <person name="Grenville-Briggs L."/>
            <person name="Horner N."/>
            <person name="Hostetler J."/>
            <person name="Jiang R.H."/>
            <person name="Johnson J."/>
            <person name="Krajaejun T."/>
            <person name="Lin H."/>
            <person name="Meijer H.J."/>
            <person name="Moore B."/>
            <person name="Morris P."/>
            <person name="Phuntmart V."/>
            <person name="Puiu D."/>
            <person name="Shetty J."/>
            <person name="Stajich J.E."/>
            <person name="Tripathy S."/>
            <person name="Wawra S."/>
            <person name="van West P."/>
            <person name="Whitty B.R."/>
            <person name="Coutinho P.M."/>
            <person name="Henrissat B."/>
            <person name="Martin F."/>
            <person name="Thomas P.D."/>
            <person name="Tyler B.M."/>
            <person name="De Vries R.P."/>
            <person name="Kamoun S."/>
            <person name="Yandell M."/>
            <person name="Tisserat N."/>
            <person name="Buell C.R."/>
        </authorList>
    </citation>
    <scope>NUCLEOTIDE SEQUENCE</scope>
    <source>
        <strain evidence="8">DAOM:BR144</strain>
    </source>
</reference>
<dbReference type="GO" id="GO:0006457">
    <property type="term" value="P:protein folding"/>
    <property type="evidence" value="ECO:0007669"/>
    <property type="project" value="TreeGrafter"/>
</dbReference>
<dbReference type="Pfam" id="PF00160">
    <property type="entry name" value="Pro_isomerase"/>
    <property type="match status" value="1"/>
</dbReference>
<dbReference type="CDD" id="cd01926">
    <property type="entry name" value="cyclophilin_ABH_like"/>
    <property type="match status" value="1"/>
</dbReference>
<sequence length="371" mass="42244">MAPSDAKRVFFDISIGGSRAGRIVFRLFDGVPKTTDNFRALCTGDKGIGKTTGKPLHYKGIVFHRIIKGFMLQGGDFSKQNGTGGESIYGDRFRDESFRYRHTKPGLLSMANAGPNTNGSQFFITTVPTPHLDGKHVVFGEVVSGMDIVQKMENVETVANNRPAPMQSVVIEDCGELHDGGRSDDDDNDDKQRKAKRKAERKAKKKAKKEKRKAKKERKRRDRSRRRHDESSDSSEDEDEEKESRRHRRSNDRRDDSKKERARSSTRDDEKAHARRHRNERKGDRREPAKEPIEITRQRSKTRSRRPSQAESVRIIKKGNIGPHPIAARLETNVTIPRSWILLSLTSESPRPPFSKPLAVARATQQSSLWR</sequence>
<dbReference type="Proteomes" id="UP000019132">
    <property type="component" value="Unassembled WGS sequence"/>
</dbReference>
<dbReference type="PANTHER" id="PTHR11071">
    <property type="entry name" value="PEPTIDYL-PROLYL CIS-TRANS ISOMERASE"/>
    <property type="match status" value="1"/>
</dbReference>
<feature type="domain" description="PPIase cyclophilin-type" evidence="6">
    <location>
        <begin position="10"/>
        <end position="176"/>
    </location>
</feature>
<dbReference type="EMBL" id="GL376625">
    <property type="status" value="NOT_ANNOTATED_CDS"/>
    <property type="molecule type" value="Genomic_DNA"/>
</dbReference>
<dbReference type="InterPro" id="IPR029000">
    <property type="entry name" value="Cyclophilin-like_dom_sf"/>
</dbReference>
<dbReference type="GO" id="GO:0016018">
    <property type="term" value="F:cyclosporin A binding"/>
    <property type="evidence" value="ECO:0007669"/>
    <property type="project" value="TreeGrafter"/>
</dbReference>
<dbReference type="PRINTS" id="PR00153">
    <property type="entry name" value="CSAPPISMRASE"/>
</dbReference>
<dbReference type="InParanoid" id="K3WMT2"/>
<keyword evidence="4" id="KW-0413">Isomerase</keyword>
<feature type="compositionally biased region" description="Basic residues" evidence="5">
    <location>
        <begin position="193"/>
        <end position="226"/>
    </location>
</feature>
<evidence type="ECO:0000256" key="2">
    <source>
        <dbReference type="ARBA" id="ARBA00013194"/>
    </source>
</evidence>
<keyword evidence="8" id="KW-1185">Reference proteome</keyword>
<evidence type="ECO:0000259" key="6">
    <source>
        <dbReference type="PROSITE" id="PS50072"/>
    </source>
</evidence>
<dbReference type="AlphaFoldDB" id="K3WMT2"/>